<evidence type="ECO:0000313" key="3">
    <source>
        <dbReference type="Proteomes" id="UP000186922"/>
    </source>
</evidence>
<comment type="caution">
    <text evidence="2">The sequence shown here is derived from an EMBL/GenBank/DDBJ whole genome shotgun (WGS) entry which is preliminary data.</text>
</comment>
<dbReference type="EMBL" id="BDGG01000003">
    <property type="protein sequence ID" value="GAU94876.1"/>
    <property type="molecule type" value="Genomic_DNA"/>
</dbReference>
<feature type="compositionally biased region" description="Polar residues" evidence="1">
    <location>
        <begin position="196"/>
        <end position="205"/>
    </location>
</feature>
<keyword evidence="3" id="KW-1185">Reference proteome</keyword>
<feature type="region of interest" description="Disordered" evidence="1">
    <location>
        <begin position="67"/>
        <end position="138"/>
    </location>
</feature>
<evidence type="ECO:0000256" key="1">
    <source>
        <dbReference type="SAM" id="MobiDB-lite"/>
    </source>
</evidence>
<reference evidence="2 3" key="1">
    <citation type="journal article" date="2016" name="Nat. Commun.">
        <title>Extremotolerant tardigrade genome and improved radiotolerance of human cultured cells by tardigrade-unique protein.</title>
        <authorList>
            <person name="Hashimoto T."/>
            <person name="Horikawa D.D."/>
            <person name="Saito Y."/>
            <person name="Kuwahara H."/>
            <person name="Kozuka-Hata H."/>
            <person name="Shin-I T."/>
            <person name="Minakuchi Y."/>
            <person name="Ohishi K."/>
            <person name="Motoyama A."/>
            <person name="Aizu T."/>
            <person name="Enomoto A."/>
            <person name="Kondo K."/>
            <person name="Tanaka S."/>
            <person name="Hara Y."/>
            <person name="Koshikawa S."/>
            <person name="Sagara H."/>
            <person name="Miura T."/>
            <person name="Yokobori S."/>
            <person name="Miyagawa K."/>
            <person name="Suzuki Y."/>
            <person name="Kubo T."/>
            <person name="Oyama M."/>
            <person name="Kohara Y."/>
            <person name="Fujiyama A."/>
            <person name="Arakawa K."/>
            <person name="Katayama T."/>
            <person name="Toyoda A."/>
            <person name="Kunieda T."/>
        </authorList>
    </citation>
    <scope>NUCLEOTIDE SEQUENCE [LARGE SCALE GENOMIC DNA]</scope>
    <source>
        <strain evidence="2 3">YOKOZUNA-1</strain>
    </source>
</reference>
<organism evidence="2 3">
    <name type="scientific">Ramazzottius varieornatus</name>
    <name type="common">Water bear</name>
    <name type="synonym">Tardigrade</name>
    <dbReference type="NCBI Taxonomy" id="947166"/>
    <lineage>
        <taxon>Eukaryota</taxon>
        <taxon>Metazoa</taxon>
        <taxon>Ecdysozoa</taxon>
        <taxon>Tardigrada</taxon>
        <taxon>Eutardigrada</taxon>
        <taxon>Parachela</taxon>
        <taxon>Hypsibioidea</taxon>
        <taxon>Ramazzottiidae</taxon>
        <taxon>Ramazzottius</taxon>
    </lineage>
</organism>
<protein>
    <submittedName>
        <fullName evidence="2">Uncharacterized protein</fullName>
    </submittedName>
</protein>
<feature type="region of interest" description="Disordered" evidence="1">
    <location>
        <begin position="158"/>
        <end position="209"/>
    </location>
</feature>
<sequence>MIQNQTKARKQNFFPFADIARILREKIGLNDDKTTSCLLEIKKIVTGQSAGSVVALEFHKNLLRSTPQKKRREKDSRLDVSNEHLHQRKESSDCKEQGEAKGLRNRKRNIEAVEKRTTDSEEVSPIASQGYPCAPPAKRQRKTVKQVAAEIASDVFVPQPTRDSPVAGPEGCPSKTRAKRSKAPVRATLAPRKKPTASTATSNARSKLVSKKTLALSVVKLKAKKA</sequence>
<proteinExistence type="predicted"/>
<evidence type="ECO:0000313" key="2">
    <source>
        <dbReference type="EMBL" id="GAU94876.1"/>
    </source>
</evidence>
<dbReference type="AlphaFoldDB" id="A0A1D1UZ37"/>
<name>A0A1D1UZ37_RAMVA</name>
<dbReference type="Proteomes" id="UP000186922">
    <property type="component" value="Unassembled WGS sequence"/>
</dbReference>
<feature type="compositionally biased region" description="Basic and acidic residues" evidence="1">
    <location>
        <begin position="73"/>
        <end position="119"/>
    </location>
</feature>
<accession>A0A1D1UZ37</accession>
<gene>
    <name evidence="2" type="primary">RvY_06580-1</name>
    <name evidence="2" type="synonym">RvY_06580.1</name>
    <name evidence="2" type="ORF">RvY_06580</name>
</gene>